<dbReference type="Proteomes" id="UP000000844">
    <property type="component" value="Chromosome"/>
</dbReference>
<feature type="transmembrane region" description="Helical" evidence="1">
    <location>
        <begin position="363"/>
        <end position="386"/>
    </location>
</feature>
<gene>
    <name evidence="2" type="ordered locus">Snas_3138</name>
</gene>
<evidence type="ECO:0000313" key="3">
    <source>
        <dbReference type="Proteomes" id="UP000000844"/>
    </source>
</evidence>
<keyword evidence="1" id="KW-0812">Transmembrane</keyword>
<feature type="transmembrane region" description="Helical" evidence="1">
    <location>
        <begin position="331"/>
        <end position="351"/>
    </location>
</feature>
<feature type="transmembrane region" description="Helical" evidence="1">
    <location>
        <begin position="135"/>
        <end position="156"/>
    </location>
</feature>
<feature type="transmembrane region" description="Helical" evidence="1">
    <location>
        <begin position="243"/>
        <end position="263"/>
    </location>
</feature>
<proteinExistence type="predicted"/>
<dbReference type="EMBL" id="CP001778">
    <property type="protein sequence ID" value="ADD42809.1"/>
    <property type="molecule type" value="Genomic_DNA"/>
</dbReference>
<evidence type="ECO:0000256" key="1">
    <source>
        <dbReference type="SAM" id="Phobius"/>
    </source>
</evidence>
<dbReference type="KEGG" id="sna:Snas_3138"/>
<keyword evidence="1" id="KW-0472">Membrane</keyword>
<evidence type="ECO:0000313" key="2">
    <source>
        <dbReference type="EMBL" id="ADD42809.1"/>
    </source>
</evidence>
<dbReference type="OrthoDB" id="4337748at2"/>
<dbReference type="RefSeq" id="WP_013018380.1">
    <property type="nucleotide sequence ID" value="NC_013947.1"/>
</dbReference>
<feature type="transmembrane region" description="Helical" evidence="1">
    <location>
        <begin position="30"/>
        <end position="48"/>
    </location>
</feature>
<dbReference type="eggNOG" id="ENOG5033F2A">
    <property type="taxonomic scope" value="Bacteria"/>
</dbReference>
<feature type="transmembrane region" description="Helical" evidence="1">
    <location>
        <begin position="308"/>
        <end position="325"/>
    </location>
</feature>
<name>D3QAM6_STANL</name>
<feature type="transmembrane region" description="Helical" evidence="1">
    <location>
        <begin position="107"/>
        <end position="129"/>
    </location>
</feature>
<reference evidence="2 3" key="1">
    <citation type="journal article" date="2009" name="Stand. Genomic Sci.">
        <title>Complete genome sequence of Stackebrandtia nassauensis type strain (LLR-40K-21).</title>
        <authorList>
            <person name="Munk C."/>
            <person name="Lapidus A."/>
            <person name="Copeland A."/>
            <person name="Jando M."/>
            <person name="Mayilraj S."/>
            <person name="Glavina Del Rio T."/>
            <person name="Nolan M."/>
            <person name="Chen F."/>
            <person name="Lucas S."/>
            <person name="Tice H."/>
            <person name="Cheng J.F."/>
            <person name="Han C."/>
            <person name="Detter J.C."/>
            <person name="Bruce D."/>
            <person name="Goodwin L."/>
            <person name="Chain P."/>
            <person name="Pitluck S."/>
            <person name="Goker M."/>
            <person name="Ovchinikova G."/>
            <person name="Pati A."/>
            <person name="Ivanova N."/>
            <person name="Mavromatis K."/>
            <person name="Chen A."/>
            <person name="Palaniappan K."/>
            <person name="Land M."/>
            <person name="Hauser L."/>
            <person name="Chang Y.J."/>
            <person name="Jeffries C.D."/>
            <person name="Bristow J."/>
            <person name="Eisen J.A."/>
            <person name="Markowitz V."/>
            <person name="Hugenholtz P."/>
            <person name="Kyrpides N.C."/>
            <person name="Klenk H.P."/>
        </authorList>
    </citation>
    <scope>NUCLEOTIDE SEQUENCE [LARGE SCALE GENOMIC DNA]</scope>
    <source>
        <strain evidence="3">DSM 44728 / CIP 108903 / NRRL B-16338 / NBRC 102104 / LLR-40K-21</strain>
    </source>
</reference>
<keyword evidence="1" id="KW-1133">Transmembrane helix</keyword>
<evidence type="ECO:0008006" key="4">
    <source>
        <dbReference type="Google" id="ProtNLM"/>
    </source>
</evidence>
<dbReference type="AlphaFoldDB" id="D3QAM6"/>
<feature type="transmembrane region" description="Helical" evidence="1">
    <location>
        <begin position="168"/>
        <end position="188"/>
    </location>
</feature>
<dbReference type="HOGENOM" id="CLU_044474_0_0_11"/>
<dbReference type="STRING" id="446470.Snas_3138"/>
<feature type="transmembrane region" description="Helical" evidence="1">
    <location>
        <begin position="283"/>
        <end position="301"/>
    </location>
</feature>
<accession>D3QAM6</accession>
<sequence>MDAEAARLSPSPEPLTPPPLSRAWLRRFETPYMTVSLVIVAIAAVLAARRPWGIDFWVHATAVERLSRDLLDPGGLQISGVTSESSYYSPYSVVVALLTRVTGASAVSALSLMAPILVALLCFGFYRFVRLFHSGVWFPVFALAVTLTLWGIDMWAWSGFLSVYSLPIGLPLPSVVASALMFLVWTMLARAFDDPRAWRWAGLASLATLIVLVHQLTALNTAIGCVAIAIWKLPKLDSRVIPGLLACVASCVLLAISWPYYSVVSLLGSSAIDGSHGVLYDQMWLYQGLIVLALPALWLRFRRDRRDVFVWMAALGFLVVAAGWFTGHYTYARALPLLMLAAQLALVLEIYRLRDINLQAKIWTYATTAACVLSLALNCGNVLYVLPPSETLAKVQFHLGRNPVPPDYGWLRDFTATNDVIVTDDLYARRIVTAHGLFTVAPGWEDPVVADTTDRAEAEERFFATDSPKQRSDITMTYGVDWVLDVPEGPEYNPASGDSSLVAIGPDGQRLYRLGV</sequence>
<keyword evidence="3" id="KW-1185">Reference proteome</keyword>
<protein>
    <recommendedName>
        <fullName evidence="4">Glycosyltransferase RgtA/B/C/D-like domain-containing protein</fullName>
    </recommendedName>
</protein>
<organism evidence="2 3">
    <name type="scientific">Stackebrandtia nassauensis (strain DSM 44728 / CIP 108903 / NRRL B-16338 / NBRC 102104 / LLR-40K-21)</name>
    <dbReference type="NCBI Taxonomy" id="446470"/>
    <lineage>
        <taxon>Bacteria</taxon>
        <taxon>Bacillati</taxon>
        <taxon>Actinomycetota</taxon>
        <taxon>Actinomycetes</taxon>
        <taxon>Glycomycetales</taxon>
        <taxon>Glycomycetaceae</taxon>
        <taxon>Stackebrandtia</taxon>
    </lineage>
</organism>